<dbReference type="InterPro" id="IPR037069">
    <property type="entry name" value="AcylCoA_DH/ox_N_sf"/>
</dbReference>
<gene>
    <name evidence="10" type="ORF">AOA14_04375</name>
</gene>
<dbReference type="FunFam" id="2.40.110.10:FF:000002">
    <property type="entry name" value="Acyl-CoA dehydrogenase fadE12"/>
    <property type="match status" value="1"/>
</dbReference>
<dbReference type="InterPro" id="IPR009100">
    <property type="entry name" value="AcylCoA_DH/oxidase_NM_dom_sf"/>
</dbReference>
<reference evidence="10 11" key="2">
    <citation type="journal article" date="2016" name="Genome Announc.">
        <title>Complete Genome Sequence of Sphingopyxis terrae Strain 203-1 (NBRC 111660), a Polyethylene Glycol Degrader.</title>
        <authorList>
            <person name="Ohtsubo Y."/>
            <person name="Nonoyama S."/>
            <person name="Nagata Y."/>
            <person name="Numata M."/>
            <person name="Tsuchikane K."/>
            <person name="Hosoyama A."/>
            <person name="Yamazoe A."/>
            <person name="Tsuda M."/>
            <person name="Fujita N."/>
            <person name="Kawai F."/>
        </authorList>
    </citation>
    <scope>NUCLEOTIDE SEQUENCE [LARGE SCALE GENOMIC DNA]</scope>
    <source>
        <strain evidence="10 11">203-1</strain>
    </source>
</reference>
<dbReference type="Pfam" id="PF00441">
    <property type="entry name" value="Acyl-CoA_dh_1"/>
    <property type="match status" value="1"/>
</dbReference>
<protein>
    <submittedName>
        <fullName evidence="10">Acyl-CoA dehydrogenase</fullName>
    </submittedName>
</protein>
<dbReference type="PROSITE" id="PS00072">
    <property type="entry name" value="ACYL_COA_DH_1"/>
    <property type="match status" value="1"/>
</dbReference>
<dbReference type="SUPFAM" id="SSF47203">
    <property type="entry name" value="Acyl-CoA dehydrogenase C-terminal domain-like"/>
    <property type="match status" value="1"/>
</dbReference>
<dbReference type="Pfam" id="PF02770">
    <property type="entry name" value="Acyl-CoA_dh_M"/>
    <property type="match status" value="1"/>
</dbReference>
<feature type="domain" description="Acyl-CoA dehydrogenase/oxidase N-terminal" evidence="9">
    <location>
        <begin position="13"/>
        <end position="125"/>
    </location>
</feature>
<dbReference type="GO" id="GO:0003995">
    <property type="term" value="F:acyl-CoA dehydrogenase activity"/>
    <property type="evidence" value="ECO:0007669"/>
    <property type="project" value="InterPro"/>
</dbReference>
<evidence type="ECO:0000259" key="8">
    <source>
        <dbReference type="Pfam" id="PF02770"/>
    </source>
</evidence>
<keyword evidence="3 6" id="KW-0285">Flavoprotein</keyword>
<dbReference type="Proteomes" id="UP000076234">
    <property type="component" value="Chromosome"/>
</dbReference>
<accession>A0A142VVJ1</accession>
<dbReference type="Gene3D" id="2.40.110.10">
    <property type="entry name" value="Butyryl-CoA Dehydrogenase, subunit A, domain 2"/>
    <property type="match status" value="1"/>
</dbReference>
<evidence type="ECO:0000256" key="2">
    <source>
        <dbReference type="ARBA" id="ARBA00009347"/>
    </source>
</evidence>
<dbReference type="PIRSF" id="PIRSF016578">
    <property type="entry name" value="HsaA"/>
    <property type="match status" value="1"/>
</dbReference>
<evidence type="ECO:0000313" key="10">
    <source>
        <dbReference type="EMBL" id="AMU93838.1"/>
    </source>
</evidence>
<evidence type="ECO:0000259" key="9">
    <source>
        <dbReference type="Pfam" id="PF02771"/>
    </source>
</evidence>
<dbReference type="AlphaFoldDB" id="A0A142VVJ1"/>
<dbReference type="PANTHER" id="PTHR43884">
    <property type="entry name" value="ACYL-COA DEHYDROGENASE"/>
    <property type="match status" value="1"/>
</dbReference>
<dbReference type="SUPFAM" id="SSF56645">
    <property type="entry name" value="Acyl-CoA dehydrogenase NM domain-like"/>
    <property type="match status" value="1"/>
</dbReference>
<keyword evidence="5 6" id="KW-0560">Oxidoreductase</keyword>
<dbReference type="GO" id="GO:0050660">
    <property type="term" value="F:flavin adenine dinucleotide binding"/>
    <property type="evidence" value="ECO:0007669"/>
    <property type="project" value="InterPro"/>
</dbReference>
<evidence type="ECO:0000256" key="1">
    <source>
        <dbReference type="ARBA" id="ARBA00001974"/>
    </source>
</evidence>
<dbReference type="Gene3D" id="1.20.140.10">
    <property type="entry name" value="Butyryl-CoA Dehydrogenase, subunit A, domain 3"/>
    <property type="match status" value="1"/>
</dbReference>
<dbReference type="Pfam" id="PF02771">
    <property type="entry name" value="Acyl-CoA_dh_N"/>
    <property type="match status" value="1"/>
</dbReference>
<evidence type="ECO:0000256" key="3">
    <source>
        <dbReference type="ARBA" id="ARBA00022630"/>
    </source>
</evidence>
<dbReference type="InterPro" id="IPR013786">
    <property type="entry name" value="AcylCoA_DH/ox_N"/>
</dbReference>
<dbReference type="InterPro" id="IPR009075">
    <property type="entry name" value="AcylCo_DH/oxidase_C"/>
</dbReference>
<dbReference type="InterPro" id="IPR036250">
    <property type="entry name" value="AcylCo_DH-like_C"/>
</dbReference>
<feature type="domain" description="Acyl-CoA dehydrogenase/oxidase C-terminal" evidence="7">
    <location>
        <begin position="239"/>
        <end position="387"/>
    </location>
</feature>
<dbReference type="InterPro" id="IPR006089">
    <property type="entry name" value="Acyl-CoA_DH_CS"/>
</dbReference>
<dbReference type="KEGG" id="ster:AOA14_04375"/>
<organism evidence="10 11">
    <name type="scientific">Sphingopyxis terrae subsp. terrae NBRC 15098</name>
    <dbReference type="NCBI Taxonomy" id="1219058"/>
    <lineage>
        <taxon>Bacteria</taxon>
        <taxon>Pseudomonadati</taxon>
        <taxon>Pseudomonadota</taxon>
        <taxon>Alphaproteobacteria</taxon>
        <taxon>Sphingomonadales</taxon>
        <taxon>Sphingomonadaceae</taxon>
        <taxon>Sphingopyxis</taxon>
    </lineage>
</organism>
<name>A0A142VVJ1_9SPHN</name>
<evidence type="ECO:0000256" key="5">
    <source>
        <dbReference type="ARBA" id="ARBA00023002"/>
    </source>
</evidence>
<evidence type="ECO:0000313" key="11">
    <source>
        <dbReference type="Proteomes" id="UP000076234"/>
    </source>
</evidence>
<dbReference type="InterPro" id="IPR046373">
    <property type="entry name" value="Acyl-CoA_Oxase/DH_mid-dom_sf"/>
</dbReference>
<dbReference type="STRING" id="1219058.AOA14_04375"/>
<feature type="domain" description="Acyl-CoA oxidase/dehydrogenase middle" evidence="8">
    <location>
        <begin position="129"/>
        <end position="225"/>
    </location>
</feature>
<evidence type="ECO:0000256" key="4">
    <source>
        <dbReference type="ARBA" id="ARBA00022827"/>
    </source>
</evidence>
<proteinExistence type="inferred from homology"/>
<reference evidence="11" key="1">
    <citation type="submission" date="2015-11" db="EMBL/GenBank/DDBJ databases">
        <title>Complete genome sequence of a polyethylene glycol-degrading strain Sphingopyxis terrae strain 203-1 (NBRC 15098).</title>
        <authorList>
            <person name="Yoshiyuki O."/>
            <person name="Shouta N."/>
            <person name="Nagata Y."/>
            <person name="Numata M."/>
            <person name="Tsuchikane K."/>
            <person name="Hosoyama A."/>
            <person name="Yamazoe A."/>
            <person name="Tsuda M."/>
            <person name="Fujita N."/>
            <person name="Kawai F."/>
        </authorList>
    </citation>
    <scope>NUCLEOTIDE SEQUENCE [LARGE SCALE GENOMIC DNA]</scope>
    <source>
        <strain evidence="11">203-1</strain>
    </source>
</reference>
<dbReference type="Gene3D" id="1.10.540.10">
    <property type="entry name" value="Acyl-CoA dehydrogenase/oxidase, N-terminal domain"/>
    <property type="match status" value="1"/>
</dbReference>
<dbReference type="RefSeq" id="WP_062900919.1">
    <property type="nucleotide sequence ID" value="NZ_CP013342.1"/>
</dbReference>
<sequence length="387" mass="42681">MTLDVIASDIFASEECEQFARSVDGFLAAHTAPEAIDRWRAGKCVDRATWTAAAEAGLLGISVDEAYGGAGADFRFEAIITKAIGHRGADALTISLHNAVILPYFSSFGTEAQKRRWLPKFCSGECLTAIAMTEPAAGSDLQGMKMTARKCDGGWRLSGQKTFISNGQIADVILVAVKTDPAGGSRSISLFIVDVRSEPEGFRRGRNLDKVGQEGQDTSELFFDDLFVPDDALLGGAEGRGLPQLMEKLPQERLIIAWQAMAMIERALDETIRYTRERPMFGQTLADFQNTQFKLAEYKTQAVVCRVFVDHCTDLHVRGELTAELASMAKYWASEELTKIVDGCLQLFGGYGYMLEYPIARMFRDSRIHRIYGGASEVMKLLIARNL</sequence>
<evidence type="ECO:0000259" key="7">
    <source>
        <dbReference type="Pfam" id="PF00441"/>
    </source>
</evidence>
<keyword evidence="4 6" id="KW-0274">FAD</keyword>
<comment type="cofactor">
    <cofactor evidence="1 6">
        <name>FAD</name>
        <dbReference type="ChEBI" id="CHEBI:57692"/>
    </cofactor>
</comment>
<dbReference type="InterPro" id="IPR006091">
    <property type="entry name" value="Acyl-CoA_Oxase/DH_mid-dom"/>
</dbReference>
<dbReference type="EMBL" id="CP013342">
    <property type="protein sequence ID" value="AMU93838.1"/>
    <property type="molecule type" value="Genomic_DNA"/>
</dbReference>
<comment type="similarity">
    <text evidence="2 6">Belongs to the acyl-CoA dehydrogenase family.</text>
</comment>
<evidence type="ECO:0000256" key="6">
    <source>
        <dbReference type="RuleBase" id="RU362125"/>
    </source>
</evidence>
<dbReference type="PANTHER" id="PTHR43884:SF12">
    <property type="entry name" value="ISOVALERYL-COA DEHYDROGENASE, MITOCHONDRIAL-RELATED"/>
    <property type="match status" value="1"/>
</dbReference>
<dbReference type="PROSITE" id="PS00073">
    <property type="entry name" value="ACYL_COA_DH_2"/>
    <property type="match status" value="1"/>
</dbReference>
<dbReference type="FunFam" id="1.20.140.10:FF:000001">
    <property type="entry name" value="Acyl-CoA dehydrogenase"/>
    <property type="match status" value="1"/>
</dbReference>